<name>A0AAW1VIN0_9CUCU</name>
<reference evidence="1 2" key="1">
    <citation type="submission" date="2023-03" db="EMBL/GenBank/DDBJ databases">
        <title>Genome insight into feeding habits of ladybird beetles.</title>
        <authorList>
            <person name="Li H.-S."/>
            <person name="Huang Y.-H."/>
            <person name="Pang H."/>
        </authorList>
    </citation>
    <scope>NUCLEOTIDE SEQUENCE [LARGE SCALE GENOMIC DNA]</scope>
    <source>
        <strain evidence="1">SYSU_2023b</strain>
        <tissue evidence="1">Whole body</tissue>
    </source>
</reference>
<evidence type="ECO:0000313" key="1">
    <source>
        <dbReference type="EMBL" id="KAK9892816.1"/>
    </source>
</evidence>
<proteinExistence type="predicted"/>
<keyword evidence="2" id="KW-1185">Reference proteome</keyword>
<protein>
    <submittedName>
        <fullName evidence="1">Uncharacterized protein</fullName>
    </submittedName>
</protein>
<dbReference type="AlphaFoldDB" id="A0AAW1VIN0"/>
<gene>
    <name evidence="1" type="ORF">WA026_022277</name>
</gene>
<sequence>MEGWVVAHSYSRKQKTRGGVMTLCRSDMGFSNIVEVNDLSCDFNLAFNCPDGNCKYFCDLLNCYGFRRTIWQPTRAMNCIDNVFVNFSLETYNAETIDFNFSDHRAQLVRVDLPIALQSHSDVIRRFRPLTQKGMNLFHSRLSSTSWDYIHSNDADVNLTFNVFNEYITQTFSDCFPYTEIKSKKKDHGVAWFSRDLTKMRDHLNLLGDMYQYYQDDQLKKAYDNFRKSYRSYYNLINIKVLNEIAKKKKQRRWWMTQIHGNRTS</sequence>
<dbReference type="Proteomes" id="UP001431783">
    <property type="component" value="Unassembled WGS sequence"/>
</dbReference>
<dbReference type="EMBL" id="JARQZJ010000139">
    <property type="protein sequence ID" value="KAK9892816.1"/>
    <property type="molecule type" value="Genomic_DNA"/>
</dbReference>
<accession>A0AAW1VIN0</accession>
<comment type="caution">
    <text evidence="1">The sequence shown here is derived from an EMBL/GenBank/DDBJ whole genome shotgun (WGS) entry which is preliminary data.</text>
</comment>
<evidence type="ECO:0000313" key="2">
    <source>
        <dbReference type="Proteomes" id="UP001431783"/>
    </source>
</evidence>
<organism evidence="1 2">
    <name type="scientific">Henosepilachna vigintioctopunctata</name>
    <dbReference type="NCBI Taxonomy" id="420089"/>
    <lineage>
        <taxon>Eukaryota</taxon>
        <taxon>Metazoa</taxon>
        <taxon>Ecdysozoa</taxon>
        <taxon>Arthropoda</taxon>
        <taxon>Hexapoda</taxon>
        <taxon>Insecta</taxon>
        <taxon>Pterygota</taxon>
        <taxon>Neoptera</taxon>
        <taxon>Endopterygota</taxon>
        <taxon>Coleoptera</taxon>
        <taxon>Polyphaga</taxon>
        <taxon>Cucujiformia</taxon>
        <taxon>Coccinelloidea</taxon>
        <taxon>Coccinellidae</taxon>
        <taxon>Epilachninae</taxon>
        <taxon>Epilachnini</taxon>
        <taxon>Henosepilachna</taxon>
    </lineage>
</organism>